<name>A0A1F6CF44_9BACT</name>
<reference evidence="1 2" key="1">
    <citation type="journal article" date="2016" name="Nat. Commun.">
        <title>Thousands of microbial genomes shed light on interconnected biogeochemical processes in an aquifer system.</title>
        <authorList>
            <person name="Anantharaman K."/>
            <person name="Brown C.T."/>
            <person name="Hug L.A."/>
            <person name="Sharon I."/>
            <person name="Castelle C.J."/>
            <person name="Probst A.J."/>
            <person name="Thomas B.C."/>
            <person name="Singh A."/>
            <person name="Wilkins M.J."/>
            <person name="Karaoz U."/>
            <person name="Brodie E.L."/>
            <person name="Williams K.H."/>
            <person name="Hubbard S.S."/>
            <person name="Banfield J.F."/>
        </authorList>
    </citation>
    <scope>NUCLEOTIDE SEQUENCE [LARGE SCALE GENOMIC DNA]</scope>
</reference>
<evidence type="ECO:0000313" key="1">
    <source>
        <dbReference type="EMBL" id="OGG47611.1"/>
    </source>
</evidence>
<accession>A0A1F6CF44</accession>
<dbReference type="EMBL" id="MFKQ01000004">
    <property type="protein sequence ID" value="OGG47611.1"/>
    <property type="molecule type" value="Genomic_DNA"/>
</dbReference>
<dbReference type="Proteomes" id="UP000178344">
    <property type="component" value="Unassembled WGS sequence"/>
</dbReference>
<gene>
    <name evidence="1" type="ORF">A2671_01650</name>
</gene>
<sequence>MPADEKGETNYAAISSANGLCVLLKFALRNVVVIRVGERDSWRYLLGDSVRHSFLPELNPKLILPYF</sequence>
<dbReference type="AlphaFoldDB" id="A0A1F6CF44"/>
<evidence type="ECO:0000313" key="2">
    <source>
        <dbReference type="Proteomes" id="UP000178344"/>
    </source>
</evidence>
<proteinExistence type="predicted"/>
<protein>
    <submittedName>
        <fullName evidence="1">Uncharacterized protein</fullName>
    </submittedName>
</protein>
<organism evidence="1 2">
    <name type="scientific">Candidatus Kaiserbacteria bacterium RIFCSPHIGHO2_01_FULL_49_13</name>
    <dbReference type="NCBI Taxonomy" id="1798477"/>
    <lineage>
        <taxon>Bacteria</taxon>
        <taxon>Candidatus Kaiseribacteriota</taxon>
    </lineage>
</organism>
<comment type="caution">
    <text evidence="1">The sequence shown here is derived from an EMBL/GenBank/DDBJ whole genome shotgun (WGS) entry which is preliminary data.</text>
</comment>